<dbReference type="STRING" id="144026.SAMN04488568_11553"/>
<keyword evidence="2" id="KW-1185">Reference proteome</keyword>
<dbReference type="InterPro" id="IPR012675">
    <property type="entry name" value="Beta-grasp_dom_sf"/>
</dbReference>
<dbReference type="EMBL" id="FNHG01000015">
    <property type="protein sequence ID" value="SDM60156.1"/>
    <property type="molecule type" value="Genomic_DNA"/>
</dbReference>
<reference evidence="1 2" key="1">
    <citation type="submission" date="2016-10" db="EMBL/GenBank/DDBJ databases">
        <authorList>
            <person name="de Groot N.N."/>
        </authorList>
    </citation>
    <scope>NUCLEOTIDE SEQUENCE [LARGE SCALE GENOMIC DNA]</scope>
    <source>
        <strain evidence="1 2">DSM 16077</strain>
    </source>
</reference>
<gene>
    <name evidence="1" type="ORF">SAMN04488568_11553</name>
</gene>
<proteinExistence type="predicted"/>
<evidence type="ECO:0000313" key="2">
    <source>
        <dbReference type="Proteomes" id="UP000199759"/>
    </source>
</evidence>
<dbReference type="AlphaFoldDB" id="A0A1G9UJU0"/>
<accession>A0A1G9UJU0</accession>
<name>A0A1G9UJU0_9PROT</name>
<evidence type="ECO:0000313" key="1">
    <source>
        <dbReference type="EMBL" id="SDM60156.1"/>
    </source>
</evidence>
<dbReference type="SUPFAM" id="SSF54285">
    <property type="entry name" value="MoaD/ThiS"/>
    <property type="match status" value="1"/>
</dbReference>
<dbReference type="InterPro" id="IPR016155">
    <property type="entry name" value="Mopterin_synth/thiamin_S_b"/>
</dbReference>
<dbReference type="PANTHER" id="PTHR34472">
    <property type="entry name" value="SULFUR CARRIER PROTEIN THIS"/>
    <property type="match status" value="1"/>
</dbReference>
<dbReference type="Gene3D" id="3.10.20.30">
    <property type="match status" value="1"/>
</dbReference>
<dbReference type="InterPro" id="IPR003749">
    <property type="entry name" value="ThiS/MoaD-like"/>
</dbReference>
<dbReference type="Pfam" id="PF02597">
    <property type="entry name" value="ThiS"/>
    <property type="match status" value="1"/>
</dbReference>
<dbReference type="InterPro" id="IPR010035">
    <property type="entry name" value="Thi_S"/>
</dbReference>
<dbReference type="Proteomes" id="UP000199759">
    <property type="component" value="Unassembled WGS sequence"/>
</dbReference>
<organism evidence="1 2">
    <name type="scientific">Maricaulis salignorans</name>
    <dbReference type="NCBI Taxonomy" id="144026"/>
    <lineage>
        <taxon>Bacteria</taxon>
        <taxon>Pseudomonadati</taxon>
        <taxon>Pseudomonadota</taxon>
        <taxon>Alphaproteobacteria</taxon>
        <taxon>Maricaulales</taxon>
        <taxon>Maricaulaceae</taxon>
        <taxon>Maricaulis</taxon>
    </lineage>
</organism>
<dbReference type="PANTHER" id="PTHR34472:SF1">
    <property type="entry name" value="SULFUR CARRIER PROTEIN THIS"/>
    <property type="match status" value="1"/>
</dbReference>
<sequence>MLQLTVNGEARNMPAGSRITDLVRELGLDGRKIAVERNLEIVPRSRYSLDSLAQGDRIEIVAFVGGG</sequence>
<dbReference type="CDD" id="cd00565">
    <property type="entry name" value="Ubl_ThiS"/>
    <property type="match status" value="1"/>
</dbReference>
<protein>
    <submittedName>
        <fullName evidence="1">Sulfur carrier protein</fullName>
    </submittedName>
</protein>
<dbReference type="NCBIfam" id="TIGR01683">
    <property type="entry name" value="thiS"/>
    <property type="match status" value="1"/>
</dbReference>